<feature type="non-terminal residue" evidence="4">
    <location>
        <position position="155"/>
    </location>
</feature>
<dbReference type="SUPFAM" id="SSF49899">
    <property type="entry name" value="Concanavalin A-like lectins/glucanases"/>
    <property type="match status" value="1"/>
</dbReference>
<accession>A0A433TBR5</accession>
<dbReference type="Gene3D" id="2.60.120.200">
    <property type="match status" value="1"/>
</dbReference>
<comment type="caution">
    <text evidence="4">The sequence shown here is derived from an EMBL/GenBank/DDBJ whole genome shotgun (WGS) entry which is preliminary data.</text>
</comment>
<keyword evidence="1 2" id="KW-0430">Lectin</keyword>
<dbReference type="InterPro" id="IPR044156">
    <property type="entry name" value="Galectin-like"/>
</dbReference>
<organism evidence="4 5">
    <name type="scientific">Elysia chlorotica</name>
    <name type="common">Eastern emerald elysia</name>
    <name type="synonym">Sea slug</name>
    <dbReference type="NCBI Taxonomy" id="188477"/>
    <lineage>
        <taxon>Eukaryota</taxon>
        <taxon>Metazoa</taxon>
        <taxon>Spiralia</taxon>
        <taxon>Lophotrochozoa</taxon>
        <taxon>Mollusca</taxon>
        <taxon>Gastropoda</taxon>
        <taxon>Heterobranchia</taxon>
        <taxon>Euthyneura</taxon>
        <taxon>Panpulmonata</taxon>
        <taxon>Sacoglossa</taxon>
        <taxon>Placobranchoidea</taxon>
        <taxon>Plakobranchidae</taxon>
        <taxon>Elysia</taxon>
    </lineage>
</organism>
<dbReference type="InterPro" id="IPR013320">
    <property type="entry name" value="ConA-like_dom_sf"/>
</dbReference>
<dbReference type="PANTHER" id="PTHR11346:SF147">
    <property type="entry name" value="GALECTIN"/>
    <property type="match status" value="1"/>
</dbReference>
<dbReference type="PROSITE" id="PS51304">
    <property type="entry name" value="GALECTIN"/>
    <property type="match status" value="1"/>
</dbReference>
<dbReference type="EMBL" id="RQTK01000479">
    <property type="protein sequence ID" value="RUS78960.1"/>
    <property type="molecule type" value="Genomic_DNA"/>
</dbReference>
<sequence length="155" mass="16480">MPFRPGHVFTMHMEVKSHGFKVLVNNRHFCDFTHRIAKESIQYLYITGDVHISYINFKAAGVPSYPGAVPSYPPAPNYPVGPAVCPGYPPAMGFPGAAPFPPMGAGISQASGPGCTSGQLYNPIVPVNTPIQGGFYPGKIIYISGTPRVGGSRCV</sequence>
<feature type="domain" description="Galectin" evidence="3">
    <location>
        <begin position="1"/>
        <end position="58"/>
    </location>
</feature>
<dbReference type="Pfam" id="PF00337">
    <property type="entry name" value="Gal-bind_lectin"/>
    <property type="match status" value="1"/>
</dbReference>
<proteinExistence type="predicted"/>
<evidence type="ECO:0000313" key="4">
    <source>
        <dbReference type="EMBL" id="RUS78960.1"/>
    </source>
</evidence>
<name>A0A433TBR5_ELYCH</name>
<evidence type="ECO:0000313" key="5">
    <source>
        <dbReference type="Proteomes" id="UP000271974"/>
    </source>
</evidence>
<dbReference type="PANTHER" id="PTHR11346">
    <property type="entry name" value="GALECTIN"/>
    <property type="match status" value="1"/>
</dbReference>
<dbReference type="STRING" id="188477.A0A433TBR5"/>
<dbReference type="GO" id="GO:0030246">
    <property type="term" value="F:carbohydrate binding"/>
    <property type="evidence" value="ECO:0007669"/>
    <property type="project" value="UniProtKB-UniRule"/>
</dbReference>
<reference evidence="4 5" key="1">
    <citation type="submission" date="2019-01" db="EMBL/GenBank/DDBJ databases">
        <title>A draft genome assembly of the solar-powered sea slug Elysia chlorotica.</title>
        <authorList>
            <person name="Cai H."/>
            <person name="Li Q."/>
            <person name="Fang X."/>
            <person name="Li J."/>
            <person name="Curtis N.E."/>
            <person name="Altenburger A."/>
            <person name="Shibata T."/>
            <person name="Feng M."/>
            <person name="Maeda T."/>
            <person name="Schwartz J.A."/>
            <person name="Shigenobu S."/>
            <person name="Lundholm N."/>
            <person name="Nishiyama T."/>
            <person name="Yang H."/>
            <person name="Hasebe M."/>
            <person name="Li S."/>
            <person name="Pierce S.K."/>
            <person name="Wang J."/>
        </authorList>
    </citation>
    <scope>NUCLEOTIDE SEQUENCE [LARGE SCALE GENOMIC DNA]</scope>
    <source>
        <strain evidence="4">EC2010</strain>
        <tissue evidence="4">Whole organism of an adult</tissue>
    </source>
</reference>
<gene>
    <name evidence="4" type="ORF">EGW08_013262</name>
</gene>
<dbReference type="OrthoDB" id="6147920at2759"/>
<keyword evidence="5" id="KW-1185">Reference proteome</keyword>
<evidence type="ECO:0000256" key="2">
    <source>
        <dbReference type="RuleBase" id="RU102079"/>
    </source>
</evidence>
<dbReference type="InterPro" id="IPR001079">
    <property type="entry name" value="Galectin_CRD"/>
</dbReference>
<dbReference type="Proteomes" id="UP000271974">
    <property type="component" value="Unassembled WGS sequence"/>
</dbReference>
<protein>
    <recommendedName>
        <fullName evidence="2">Galectin</fullName>
    </recommendedName>
</protein>
<dbReference type="AlphaFoldDB" id="A0A433TBR5"/>
<evidence type="ECO:0000256" key="1">
    <source>
        <dbReference type="ARBA" id="ARBA00022734"/>
    </source>
</evidence>
<evidence type="ECO:0000259" key="3">
    <source>
        <dbReference type="PROSITE" id="PS51304"/>
    </source>
</evidence>